<accession>A0A085W069</accession>
<organism evidence="2 3">
    <name type="scientific">Hyalangium minutum</name>
    <dbReference type="NCBI Taxonomy" id="394096"/>
    <lineage>
        <taxon>Bacteria</taxon>
        <taxon>Pseudomonadati</taxon>
        <taxon>Myxococcota</taxon>
        <taxon>Myxococcia</taxon>
        <taxon>Myxococcales</taxon>
        <taxon>Cystobacterineae</taxon>
        <taxon>Archangiaceae</taxon>
        <taxon>Hyalangium</taxon>
    </lineage>
</organism>
<comment type="caution">
    <text evidence="2">The sequence shown here is derived from an EMBL/GenBank/DDBJ whole genome shotgun (WGS) entry which is preliminary data.</text>
</comment>
<gene>
    <name evidence="2" type="ORF">DB31_4517</name>
</gene>
<dbReference type="Proteomes" id="UP000028725">
    <property type="component" value="Unassembled WGS sequence"/>
</dbReference>
<evidence type="ECO:0000313" key="2">
    <source>
        <dbReference type="EMBL" id="KFE61082.1"/>
    </source>
</evidence>
<reference evidence="2 3" key="1">
    <citation type="submission" date="2014-04" db="EMBL/GenBank/DDBJ databases">
        <title>Genome assembly of Hyalangium minutum DSM 14724.</title>
        <authorList>
            <person name="Sharma G."/>
            <person name="Subramanian S."/>
        </authorList>
    </citation>
    <scope>NUCLEOTIDE SEQUENCE [LARGE SCALE GENOMIC DNA]</scope>
    <source>
        <strain evidence="2 3">DSM 14724</strain>
    </source>
</reference>
<keyword evidence="1" id="KW-0812">Transmembrane</keyword>
<keyword evidence="3" id="KW-1185">Reference proteome</keyword>
<dbReference type="EMBL" id="JMCB01000025">
    <property type="protein sequence ID" value="KFE61082.1"/>
    <property type="molecule type" value="Genomic_DNA"/>
</dbReference>
<feature type="transmembrane region" description="Helical" evidence="1">
    <location>
        <begin position="82"/>
        <end position="104"/>
    </location>
</feature>
<protein>
    <recommendedName>
        <fullName evidence="4">DUF1772 domain-containing protein</fullName>
    </recommendedName>
</protein>
<dbReference type="PATRIC" id="fig|394096.3.peg.8249"/>
<evidence type="ECO:0008006" key="4">
    <source>
        <dbReference type="Google" id="ProtNLM"/>
    </source>
</evidence>
<feature type="transmembrane region" description="Helical" evidence="1">
    <location>
        <begin position="55"/>
        <end position="75"/>
    </location>
</feature>
<evidence type="ECO:0000256" key="1">
    <source>
        <dbReference type="SAM" id="Phobius"/>
    </source>
</evidence>
<keyword evidence="1" id="KW-0472">Membrane</keyword>
<dbReference type="STRING" id="394096.DB31_4517"/>
<evidence type="ECO:0000313" key="3">
    <source>
        <dbReference type="Proteomes" id="UP000028725"/>
    </source>
</evidence>
<name>A0A085W069_9BACT</name>
<proteinExistence type="predicted"/>
<dbReference type="AlphaFoldDB" id="A0A085W069"/>
<sequence length="183" mass="20802">MKRPVLHTLNACLLFLCASMYLGTGWSLVLFSFPIAPQLTVDTYYLQFVPQVTAATRFFTWMTLVMLVSAVGLFLAERKSPLRWYPATVFLGVVAATLLTRFLIFRYNAEMASGIRDSERLREVLSAWMTTNRIRVGLWTVQWLAMMGYFAHKLLRAEQPARVQAGKPASESPSAQRWVEAQS</sequence>
<dbReference type="RefSeq" id="WP_240487190.1">
    <property type="nucleotide sequence ID" value="NZ_JMCB01000025.1"/>
</dbReference>
<feature type="transmembrane region" description="Helical" evidence="1">
    <location>
        <begin position="12"/>
        <end position="35"/>
    </location>
</feature>
<keyword evidence="1" id="KW-1133">Transmembrane helix</keyword>